<dbReference type="HOGENOM" id="CLU_2064108_0_0_1"/>
<gene>
    <name evidence="1" type="ORF">LOTGIDRAFT_232414</name>
</gene>
<dbReference type="CTD" id="20248910"/>
<accession>V4BYE3</accession>
<evidence type="ECO:0000313" key="2">
    <source>
        <dbReference type="Proteomes" id="UP000030746"/>
    </source>
</evidence>
<proteinExistence type="predicted"/>
<dbReference type="KEGG" id="lgi:LOTGIDRAFT_232414"/>
<dbReference type="GeneID" id="20248910"/>
<keyword evidence="2" id="KW-1185">Reference proteome</keyword>
<reference evidence="1 2" key="1">
    <citation type="journal article" date="2013" name="Nature">
        <title>Insights into bilaterian evolution from three spiralian genomes.</title>
        <authorList>
            <person name="Simakov O."/>
            <person name="Marletaz F."/>
            <person name="Cho S.J."/>
            <person name="Edsinger-Gonzales E."/>
            <person name="Havlak P."/>
            <person name="Hellsten U."/>
            <person name="Kuo D.H."/>
            <person name="Larsson T."/>
            <person name="Lv J."/>
            <person name="Arendt D."/>
            <person name="Savage R."/>
            <person name="Osoegawa K."/>
            <person name="de Jong P."/>
            <person name="Grimwood J."/>
            <person name="Chapman J.A."/>
            <person name="Shapiro H."/>
            <person name="Aerts A."/>
            <person name="Otillar R.P."/>
            <person name="Terry A.Y."/>
            <person name="Boore J.L."/>
            <person name="Grigoriev I.V."/>
            <person name="Lindberg D.R."/>
            <person name="Seaver E.C."/>
            <person name="Weisblat D.A."/>
            <person name="Putnam N.H."/>
            <person name="Rokhsar D.S."/>
        </authorList>
    </citation>
    <scope>NUCLEOTIDE SEQUENCE [LARGE SCALE GENOMIC DNA]</scope>
</reference>
<organism evidence="1 2">
    <name type="scientific">Lottia gigantea</name>
    <name type="common">Giant owl limpet</name>
    <dbReference type="NCBI Taxonomy" id="225164"/>
    <lineage>
        <taxon>Eukaryota</taxon>
        <taxon>Metazoa</taxon>
        <taxon>Spiralia</taxon>
        <taxon>Lophotrochozoa</taxon>
        <taxon>Mollusca</taxon>
        <taxon>Gastropoda</taxon>
        <taxon>Patellogastropoda</taxon>
        <taxon>Lottioidea</taxon>
        <taxon>Lottiidae</taxon>
        <taxon>Lottia</taxon>
    </lineage>
</organism>
<dbReference type="AlphaFoldDB" id="V4BYE3"/>
<protein>
    <submittedName>
        <fullName evidence="1">Uncharacterized protein</fullName>
    </submittedName>
</protein>
<name>V4BYE3_LOTGI</name>
<dbReference type="Proteomes" id="UP000030746">
    <property type="component" value="Unassembled WGS sequence"/>
</dbReference>
<evidence type="ECO:0000313" key="1">
    <source>
        <dbReference type="EMBL" id="ESO94149.1"/>
    </source>
</evidence>
<dbReference type="EMBL" id="KB201847">
    <property type="protein sequence ID" value="ESO94149.1"/>
    <property type="molecule type" value="Genomic_DNA"/>
</dbReference>
<dbReference type="RefSeq" id="XP_009054998.1">
    <property type="nucleotide sequence ID" value="XM_009056750.1"/>
</dbReference>
<sequence>MRIFIELCPAISYRVLERVLDFMFPYSWPNRSVGFGLYATENGCFHHKMFNFIIGNYPNPSSASRMCDGIVRDLFQTGVSGILRTARQAWIWHSQIVRDFSNSNDTKPHSNFHFKRLFL</sequence>